<organism evidence="2">
    <name type="scientific">Cucumis melo</name>
    <name type="common">Muskmelon</name>
    <dbReference type="NCBI Taxonomy" id="3656"/>
    <lineage>
        <taxon>Eukaryota</taxon>
        <taxon>Viridiplantae</taxon>
        <taxon>Streptophyta</taxon>
        <taxon>Embryophyta</taxon>
        <taxon>Tracheophyta</taxon>
        <taxon>Spermatophyta</taxon>
        <taxon>Magnoliopsida</taxon>
        <taxon>eudicotyledons</taxon>
        <taxon>Gunneridae</taxon>
        <taxon>Pentapetalae</taxon>
        <taxon>rosids</taxon>
        <taxon>fabids</taxon>
        <taxon>Cucurbitales</taxon>
        <taxon>Cucurbitaceae</taxon>
        <taxon>Benincaseae</taxon>
        <taxon>Cucumis</taxon>
    </lineage>
</organism>
<accession>A0A9I9EGF9</accession>
<proteinExistence type="predicted"/>
<dbReference type="AlphaFoldDB" id="A0A9I9EGF9"/>
<sequence>MYSKKAVTLVPTLSSSYATHKVARSTGYFSREKLNGNNYFSWSLLAKMVLEGRHKFGFLIGKYLVLHRAILEGRELSSSIHIDQQYGTPDWQTITVCCNNQDTILQASECFSAFTLRK</sequence>
<evidence type="ECO:0000259" key="1">
    <source>
        <dbReference type="Pfam" id="PF14244"/>
    </source>
</evidence>
<dbReference type="Gramene" id="MELO3C033403.2.1">
    <property type="protein sequence ID" value="MELO3C033403.2.1"/>
    <property type="gene ID" value="MELO3C033403.2"/>
</dbReference>
<protein>
    <recommendedName>
        <fullName evidence="1">Retrotransposon Copia-like N-terminal domain-containing protein</fullName>
    </recommendedName>
</protein>
<dbReference type="EnsemblPlants" id="MELO3C033403.2.1">
    <property type="protein sequence ID" value="MELO3C033403.2.1"/>
    <property type="gene ID" value="MELO3C033403.2"/>
</dbReference>
<dbReference type="InterPro" id="IPR029472">
    <property type="entry name" value="Copia-like_N"/>
</dbReference>
<feature type="domain" description="Retrotransposon Copia-like N-terminal" evidence="1">
    <location>
        <begin position="33"/>
        <end position="62"/>
    </location>
</feature>
<dbReference type="Pfam" id="PF14244">
    <property type="entry name" value="Retrotran_gag_3"/>
    <property type="match status" value="1"/>
</dbReference>
<evidence type="ECO:0000313" key="2">
    <source>
        <dbReference type="EnsemblPlants" id="MELO3C033403.2.1"/>
    </source>
</evidence>
<reference evidence="2" key="1">
    <citation type="submission" date="2023-03" db="UniProtKB">
        <authorList>
            <consortium name="EnsemblPlants"/>
        </authorList>
    </citation>
    <scope>IDENTIFICATION</scope>
</reference>
<name>A0A9I9EGF9_CUCME</name>